<evidence type="ECO:0000313" key="1">
    <source>
        <dbReference type="EMBL" id="CAG6467725.1"/>
    </source>
</evidence>
<proteinExistence type="predicted"/>
<organism evidence="1">
    <name type="scientific">Culex pipiens</name>
    <name type="common">House mosquito</name>
    <dbReference type="NCBI Taxonomy" id="7175"/>
    <lineage>
        <taxon>Eukaryota</taxon>
        <taxon>Metazoa</taxon>
        <taxon>Ecdysozoa</taxon>
        <taxon>Arthropoda</taxon>
        <taxon>Hexapoda</taxon>
        <taxon>Insecta</taxon>
        <taxon>Pterygota</taxon>
        <taxon>Neoptera</taxon>
        <taxon>Endopterygota</taxon>
        <taxon>Diptera</taxon>
        <taxon>Nematocera</taxon>
        <taxon>Culicoidea</taxon>
        <taxon>Culicidae</taxon>
        <taxon>Culicinae</taxon>
        <taxon>Culicini</taxon>
        <taxon>Culex</taxon>
        <taxon>Culex</taxon>
    </lineage>
</organism>
<sequence>MLQPRQTDRPVHQQSSRETFSCTKCVRCPRTPNSHRCAEHSHRPSVNERDFQICDSIQRPFIEPCLRSREDHSSAAQFGHRRILFPQKVGKSWCEYIAIHASARHIH</sequence>
<dbReference type="AlphaFoldDB" id="A0A8D8B5Z5"/>
<reference evidence="1" key="1">
    <citation type="submission" date="2021-05" db="EMBL/GenBank/DDBJ databases">
        <authorList>
            <person name="Alioto T."/>
            <person name="Alioto T."/>
            <person name="Gomez Garrido J."/>
        </authorList>
    </citation>
    <scope>NUCLEOTIDE SEQUENCE</scope>
</reference>
<dbReference type="EMBL" id="HBUE01059009">
    <property type="protein sequence ID" value="CAG6467725.1"/>
    <property type="molecule type" value="Transcribed_RNA"/>
</dbReference>
<name>A0A8D8B5Z5_CULPI</name>
<protein>
    <submittedName>
        <fullName evidence="1">(northern house mosquito) hypothetical protein</fullName>
    </submittedName>
</protein>
<accession>A0A8D8B5Z5</accession>